<organism evidence="2">
    <name type="scientific">Oryza sativa subsp. japonica</name>
    <name type="common">Rice</name>
    <dbReference type="NCBI Taxonomy" id="39947"/>
    <lineage>
        <taxon>Eukaryota</taxon>
        <taxon>Viridiplantae</taxon>
        <taxon>Streptophyta</taxon>
        <taxon>Embryophyta</taxon>
        <taxon>Tracheophyta</taxon>
        <taxon>Spermatophyta</taxon>
        <taxon>Magnoliopsida</taxon>
        <taxon>Liliopsida</taxon>
        <taxon>Poales</taxon>
        <taxon>Poaceae</taxon>
        <taxon>BOP clade</taxon>
        <taxon>Oryzoideae</taxon>
        <taxon>Oryzeae</taxon>
        <taxon>Oryzinae</taxon>
        <taxon>Oryza</taxon>
        <taxon>Oryza sativa</taxon>
    </lineage>
</organism>
<gene>
    <name evidence="2" type="primary">OSJNBa0089K24.14</name>
</gene>
<proteinExistence type="predicted"/>
<evidence type="ECO:0000256" key="1">
    <source>
        <dbReference type="SAM" id="MobiDB-lite"/>
    </source>
</evidence>
<feature type="compositionally biased region" description="Basic residues" evidence="1">
    <location>
        <begin position="51"/>
        <end position="72"/>
    </location>
</feature>
<feature type="compositionally biased region" description="Basic and acidic residues" evidence="1">
    <location>
        <begin position="135"/>
        <end position="144"/>
    </location>
</feature>
<dbReference type="Proteomes" id="UP000817658">
    <property type="component" value="Chromosome 1"/>
</dbReference>
<accession>Q5VR13</accession>
<feature type="region of interest" description="Disordered" evidence="1">
    <location>
        <begin position="1"/>
        <end position="144"/>
    </location>
</feature>
<dbReference type="AlphaFoldDB" id="Q5VR13"/>
<sequence>MRGPPVSGSGGAVHRGPGPRGWSTAGPRDRRPRSPSGLIGRAVATRLGSRPAKRPRRRRRRAHTRTRCRRRQPAAEATAQRRREGGCAKRRLGRRGRGIDGRGNLTEGGRRGGRRRRTATASHGRTTTTGGRDSGCPKEGEERD</sequence>
<name>Q5VR13_ORYSJ</name>
<feature type="compositionally biased region" description="Low complexity" evidence="1">
    <location>
        <begin position="119"/>
        <end position="131"/>
    </location>
</feature>
<protein>
    <submittedName>
        <fullName evidence="2">Uncharacterized protein OSJNBa0089K24.14</fullName>
    </submittedName>
</protein>
<evidence type="ECO:0000313" key="2">
    <source>
        <dbReference type="EMBL" id="BAD68115.1"/>
    </source>
</evidence>
<reference evidence="2" key="1">
    <citation type="journal article" date="2002" name="Nature">
        <title>The genome sequence and structure of rice chromosome 1.</title>
        <authorList>
            <person name="Sasaki T."/>
            <person name="Matsumoto T."/>
            <person name="Yamamoto K."/>
            <person name="Sakata K."/>
            <person name="Baba T."/>
            <person name="Katayose Y."/>
            <person name="Wu J."/>
            <person name="Niimura Y."/>
            <person name="Cheng Z."/>
            <person name="Nagamura Y."/>
            <person name="Antonio B.A."/>
            <person name="Kanamori H."/>
            <person name="Hosokawa S."/>
            <person name="Masukawa M."/>
            <person name="Arikawa K."/>
            <person name="Chiden Y."/>
            <person name="Hayashi M."/>
            <person name="Okamoto M."/>
            <person name="Ando T."/>
            <person name="Aoki H."/>
            <person name="Arita K."/>
            <person name="Hamada M."/>
            <person name="Harada C."/>
            <person name="Hijishita S."/>
            <person name="Honda M."/>
            <person name="Ichikawa Y."/>
            <person name="Idonuma A."/>
            <person name="Iijima M."/>
            <person name="Ikeda M."/>
            <person name="Ikeno M."/>
            <person name="Itoh S."/>
            <person name="Itoh T."/>
            <person name="Itoh Y."/>
            <person name="Itoh Y."/>
            <person name="Iwabuchi A."/>
            <person name="Kamiya K."/>
            <person name="Karasawa W."/>
            <person name="Katagiri S."/>
            <person name="Kikuta A."/>
            <person name="Kobayashi N."/>
            <person name="Kono I."/>
            <person name="Machita K."/>
            <person name="Maehara T."/>
            <person name="Mizuno H."/>
            <person name="Mizubayashi T."/>
            <person name="Mukai Y."/>
            <person name="Nagasaki H."/>
            <person name="Nakashima M."/>
            <person name="Nakama Y."/>
            <person name="Nakamichi Y."/>
            <person name="Nakamura M."/>
            <person name="Namiki N."/>
            <person name="Negishi M."/>
            <person name="Ohta I."/>
            <person name="Ono N."/>
            <person name="Saji S."/>
            <person name="Sakai K."/>
            <person name="Shibata M."/>
            <person name="Shimokawa T."/>
            <person name="Shomura A."/>
            <person name="Song J."/>
            <person name="Takazaki Y."/>
            <person name="Terasawa K."/>
            <person name="Tsuji K."/>
            <person name="Waki K."/>
            <person name="Yamagata H."/>
            <person name="Yamane H."/>
            <person name="Yoshiki S."/>
            <person name="Yoshihara R."/>
            <person name="Yukawa K."/>
            <person name="Zhong H."/>
            <person name="Iwama H."/>
            <person name="Endo T."/>
            <person name="Ito H."/>
            <person name="Hahn J.H."/>
            <person name="Kim H.I."/>
            <person name="Eun M.Y."/>
            <person name="Yano M."/>
            <person name="Jiang J."/>
            <person name="Gojobori T."/>
        </authorList>
    </citation>
    <scope>NUCLEOTIDE SEQUENCE [LARGE SCALE GENOMIC DNA]</scope>
</reference>
<dbReference type="EMBL" id="AP003215">
    <property type="protein sequence ID" value="BAD68115.1"/>
    <property type="molecule type" value="Genomic_DNA"/>
</dbReference>